<dbReference type="Pfam" id="PF08722">
    <property type="entry name" value="Tn7_TnsA-like_N"/>
    <property type="match status" value="1"/>
</dbReference>
<gene>
    <name evidence="2" type="ORF">AOT14_04890</name>
</gene>
<dbReference type="Proteomes" id="UP000061010">
    <property type="component" value="Chromosome"/>
</dbReference>
<dbReference type="AlphaFoldDB" id="A0A0S1AVX6"/>
<proteinExistence type="predicted"/>
<dbReference type="KEGG" id="sacz:AOT14_04890"/>
<accession>A0A0S1AVX6</accession>
<evidence type="ECO:0000259" key="1">
    <source>
        <dbReference type="Pfam" id="PF08722"/>
    </source>
</evidence>
<name>A0A0S1AVX6_9GAMM</name>
<keyword evidence="3" id="KW-1185">Reference proteome</keyword>
<dbReference type="InterPro" id="IPR014833">
    <property type="entry name" value="TnsA_N"/>
</dbReference>
<organism evidence="2 3">
    <name type="scientific">Stenotrophomonas acidaminiphila</name>
    <dbReference type="NCBI Taxonomy" id="128780"/>
    <lineage>
        <taxon>Bacteria</taxon>
        <taxon>Pseudomonadati</taxon>
        <taxon>Pseudomonadota</taxon>
        <taxon>Gammaproteobacteria</taxon>
        <taxon>Lysobacterales</taxon>
        <taxon>Lysobacteraceae</taxon>
        <taxon>Stenotrophomonas</taxon>
    </lineage>
</organism>
<protein>
    <submittedName>
        <fullName evidence="2">Transposase</fullName>
    </submittedName>
</protein>
<dbReference type="PATRIC" id="fig|128780.6.peg.497"/>
<reference evidence="2 3" key="1">
    <citation type="journal article" date="2015" name="Genome Announc.">
        <title>Complete Genome Sequencing of Stenotrophomonas acidaminiphila ZAC14D2_NAIMI4_2, a Multidrug-Resistant Strain Isolated from Sediments of a Polluted River in Mexico, Uncovers New Antibiotic Resistance Genes and a Novel Class-II Lasso Peptide Biosynthesis Gene Cluster.</title>
        <authorList>
            <person name="Vinuesa P."/>
            <person name="Ochoa-Sanchez L.E."/>
        </authorList>
    </citation>
    <scope>NUCLEOTIDE SEQUENCE [LARGE SCALE GENOMIC DNA]</scope>
    <source>
        <strain evidence="2 3">ZAC14D2_NAIMI4_2</strain>
    </source>
</reference>
<evidence type="ECO:0000313" key="3">
    <source>
        <dbReference type="Proteomes" id="UP000061010"/>
    </source>
</evidence>
<dbReference type="EMBL" id="CP012900">
    <property type="protein sequence ID" value="ALJ26934.1"/>
    <property type="molecule type" value="Genomic_DNA"/>
</dbReference>
<evidence type="ECO:0000313" key="2">
    <source>
        <dbReference type="EMBL" id="ALJ26934.1"/>
    </source>
</evidence>
<feature type="domain" description="TnsA endonuclease N-terminal" evidence="1">
    <location>
        <begin position="30"/>
        <end position="116"/>
    </location>
</feature>
<sequence>MMTSGAKVEGPGPFESALERDYFVLLEFDQQVSVWHPQPAEVTGPAAGRSGNQKYYPDVLVERIETVNGEPTQRAELCEIKYREEIFRKWVTLKPKFKACRRYARQRGWRFRILTEVEIRTPRLANAKFLLPYSRRDTDWILEHQVMESVRALGETTIHQYMASLPGSQWDKAAVLPVVYYLICRGEIAANLDQPLTPQSPIRAVDQ</sequence>